<keyword evidence="8" id="KW-1185">Reference proteome</keyword>
<name>A0AAD4ZJJ8_PRUDU</name>
<evidence type="ECO:0000256" key="4">
    <source>
        <dbReference type="PROSITE-ProRule" id="PRU00027"/>
    </source>
</evidence>
<dbReference type="SMART" id="SM00614">
    <property type="entry name" value="ZnF_BED"/>
    <property type="match status" value="1"/>
</dbReference>
<feature type="region of interest" description="Disordered" evidence="5">
    <location>
        <begin position="1"/>
        <end position="48"/>
    </location>
</feature>
<evidence type="ECO:0000259" key="6">
    <source>
        <dbReference type="PROSITE" id="PS50808"/>
    </source>
</evidence>
<dbReference type="SUPFAM" id="SSF57667">
    <property type="entry name" value="beta-beta-alpha zinc fingers"/>
    <property type="match status" value="1"/>
</dbReference>
<dbReference type="EMBL" id="JAJFAZ020000001">
    <property type="protein sequence ID" value="KAI5348174.1"/>
    <property type="molecule type" value="Genomic_DNA"/>
</dbReference>
<keyword evidence="3" id="KW-0862">Zinc</keyword>
<proteinExistence type="predicted"/>
<evidence type="ECO:0000256" key="5">
    <source>
        <dbReference type="SAM" id="MobiDB-lite"/>
    </source>
</evidence>
<evidence type="ECO:0000313" key="7">
    <source>
        <dbReference type="EMBL" id="KAI5348174.1"/>
    </source>
</evidence>
<evidence type="ECO:0000256" key="2">
    <source>
        <dbReference type="ARBA" id="ARBA00022771"/>
    </source>
</evidence>
<keyword evidence="2 4" id="KW-0863">Zinc-finger</keyword>
<gene>
    <name evidence="7" type="ORF">L3X38_001061</name>
</gene>
<keyword evidence="1" id="KW-0479">Metal-binding</keyword>
<reference evidence="7 8" key="1">
    <citation type="journal article" date="2022" name="G3 (Bethesda)">
        <title>Whole-genome sequence and methylome profiling of the almond [Prunus dulcis (Mill.) D.A. Webb] cultivar 'Nonpareil'.</title>
        <authorList>
            <person name="D'Amico-Willman K.M."/>
            <person name="Ouma W.Z."/>
            <person name="Meulia T."/>
            <person name="Sideli G.M."/>
            <person name="Gradziel T.M."/>
            <person name="Fresnedo-Ramirez J."/>
        </authorList>
    </citation>
    <scope>NUCLEOTIDE SEQUENCE [LARGE SCALE GENOMIC DNA]</scope>
    <source>
        <strain evidence="7">Clone GOH B32 T37-40</strain>
    </source>
</reference>
<dbReference type="Proteomes" id="UP001054821">
    <property type="component" value="Chromosome 1"/>
</dbReference>
<organism evidence="7 8">
    <name type="scientific">Prunus dulcis</name>
    <name type="common">Almond</name>
    <name type="synonym">Amygdalus dulcis</name>
    <dbReference type="NCBI Taxonomy" id="3755"/>
    <lineage>
        <taxon>Eukaryota</taxon>
        <taxon>Viridiplantae</taxon>
        <taxon>Streptophyta</taxon>
        <taxon>Embryophyta</taxon>
        <taxon>Tracheophyta</taxon>
        <taxon>Spermatophyta</taxon>
        <taxon>Magnoliopsida</taxon>
        <taxon>eudicotyledons</taxon>
        <taxon>Gunneridae</taxon>
        <taxon>Pentapetalae</taxon>
        <taxon>rosids</taxon>
        <taxon>fabids</taxon>
        <taxon>Rosales</taxon>
        <taxon>Rosaceae</taxon>
        <taxon>Amygdaloideae</taxon>
        <taxon>Amygdaleae</taxon>
        <taxon>Prunus</taxon>
    </lineage>
</organism>
<comment type="caution">
    <text evidence="7">The sequence shown here is derived from an EMBL/GenBank/DDBJ whole genome shotgun (WGS) entry which is preliminary data.</text>
</comment>
<dbReference type="GO" id="GO:0008270">
    <property type="term" value="F:zinc ion binding"/>
    <property type="evidence" value="ECO:0007669"/>
    <property type="project" value="UniProtKB-KW"/>
</dbReference>
<feature type="domain" description="BED-type" evidence="6">
    <location>
        <begin position="52"/>
        <end position="103"/>
    </location>
</feature>
<dbReference type="InterPro" id="IPR003656">
    <property type="entry name" value="Znf_BED"/>
</dbReference>
<evidence type="ECO:0000313" key="8">
    <source>
        <dbReference type="Proteomes" id="UP001054821"/>
    </source>
</evidence>
<dbReference type="PROSITE" id="PS50808">
    <property type="entry name" value="ZF_BED"/>
    <property type="match status" value="1"/>
</dbReference>
<accession>A0AAD4ZJJ8</accession>
<feature type="compositionally biased region" description="Polar residues" evidence="5">
    <location>
        <begin position="7"/>
        <end position="22"/>
    </location>
</feature>
<dbReference type="GO" id="GO:0003677">
    <property type="term" value="F:DNA binding"/>
    <property type="evidence" value="ECO:0007669"/>
    <property type="project" value="InterPro"/>
</dbReference>
<evidence type="ECO:0000256" key="3">
    <source>
        <dbReference type="ARBA" id="ARBA00022833"/>
    </source>
</evidence>
<dbReference type="AlphaFoldDB" id="A0AAD4ZJJ8"/>
<dbReference type="InterPro" id="IPR036236">
    <property type="entry name" value="Znf_C2H2_sf"/>
</dbReference>
<dbReference type="Pfam" id="PF02892">
    <property type="entry name" value="zf-BED"/>
    <property type="match status" value="1"/>
</dbReference>
<evidence type="ECO:0000256" key="1">
    <source>
        <dbReference type="ARBA" id="ARBA00022723"/>
    </source>
</evidence>
<protein>
    <recommendedName>
        <fullName evidence="6">BED-type domain-containing protein</fullName>
    </recommendedName>
</protein>
<sequence>MSARLEGSSQTPTINSPLTPSETPHPDGAQTLKEESPNVLLPPFPPKRQPVRKPYEVWKHFTKELVQMNNEIGPRTSCNYCHSSYACDPIRNGTSTLMQHLKV</sequence>